<dbReference type="InterPro" id="IPR007159">
    <property type="entry name" value="SpoVT-AbrB_dom"/>
</dbReference>
<keyword evidence="4 7" id="KW-0805">Transcription regulation</keyword>
<evidence type="ECO:0000256" key="3">
    <source>
        <dbReference type="ARBA" id="ARBA00022737"/>
    </source>
</evidence>
<comment type="caution">
    <text evidence="9">The sequence shown here is derived from an EMBL/GenBank/DDBJ whole genome shotgun (WGS) entry which is preliminary data.</text>
</comment>
<proteinExistence type="inferred from homology"/>
<dbReference type="GO" id="GO:2000143">
    <property type="term" value="P:negative regulation of DNA-templated transcription initiation"/>
    <property type="evidence" value="ECO:0007669"/>
    <property type="project" value="TreeGrafter"/>
</dbReference>
<sequence>MFMSEYHHSLDTKGRLIIPTRFREQLGSNFILSKGMEHCLCIYPKEEWKKLTDKLCASPSITNSKIRRLNRFFFTGSVECEPDKQGRILIPPSLRAYASLEKEVIVAGVGSRIEIWDREAWEEYNTFDDIEELAGSLEDLQL</sequence>
<dbReference type="SUPFAM" id="SSF89447">
    <property type="entry name" value="AbrB/MazE/MraZ-like"/>
    <property type="match status" value="1"/>
</dbReference>
<dbReference type="PANTHER" id="PTHR34701">
    <property type="entry name" value="TRANSCRIPTIONAL REGULATOR MRAZ"/>
    <property type="match status" value="1"/>
</dbReference>
<protein>
    <recommendedName>
        <fullName evidence="1 7">Transcriptional regulator MraZ</fullName>
    </recommendedName>
</protein>
<dbReference type="CDD" id="cd16321">
    <property type="entry name" value="MraZ_C"/>
    <property type="match status" value="1"/>
</dbReference>
<accession>A0A9D1JE34</accession>
<evidence type="ECO:0000256" key="5">
    <source>
        <dbReference type="ARBA" id="ARBA00023125"/>
    </source>
</evidence>
<evidence type="ECO:0000256" key="4">
    <source>
        <dbReference type="ARBA" id="ARBA00023015"/>
    </source>
</evidence>
<feature type="domain" description="SpoVT-AbrB" evidence="8">
    <location>
        <begin position="5"/>
        <end position="47"/>
    </location>
</feature>
<evidence type="ECO:0000256" key="6">
    <source>
        <dbReference type="ARBA" id="ARBA00023163"/>
    </source>
</evidence>
<dbReference type="GO" id="GO:0000976">
    <property type="term" value="F:transcription cis-regulatory region binding"/>
    <property type="evidence" value="ECO:0007669"/>
    <property type="project" value="TreeGrafter"/>
</dbReference>
<dbReference type="InterPro" id="IPR038619">
    <property type="entry name" value="MraZ_sf"/>
</dbReference>
<dbReference type="Gene3D" id="3.40.1550.20">
    <property type="entry name" value="Transcriptional regulator MraZ domain"/>
    <property type="match status" value="1"/>
</dbReference>
<keyword evidence="3" id="KW-0677">Repeat</keyword>
<dbReference type="InterPro" id="IPR035642">
    <property type="entry name" value="MraZ_N"/>
</dbReference>
<dbReference type="GO" id="GO:0003700">
    <property type="term" value="F:DNA-binding transcription factor activity"/>
    <property type="evidence" value="ECO:0007669"/>
    <property type="project" value="UniProtKB-UniRule"/>
</dbReference>
<dbReference type="PANTHER" id="PTHR34701:SF1">
    <property type="entry name" value="TRANSCRIPTIONAL REGULATOR MRAZ"/>
    <property type="match status" value="1"/>
</dbReference>
<organism evidence="9 10">
    <name type="scientific">Candidatus Fimimorpha faecalis</name>
    <dbReference type="NCBI Taxonomy" id="2840824"/>
    <lineage>
        <taxon>Bacteria</taxon>
        <taxon>Bacillati</taxon>
        <taxon>Bacillota</taxon>
        <taxon>Clostridia</taxon>
        <taxon>Eubacteriales</taxon>
        <taxon>Candidatus Fimimorpha</taxon>
    </lineage>
</organism>
<dbReference type="Proteomes" id="UP000824201">
    <property type="component" value="Unassembled WGS sequence"/>
</dbReference>
<gene>
    <name evidence="7 9" type="primary">mraZ</name>
    <name evidence="9" type="ORF">IAC96_12905</name>
</gene>
<evidence type="ECO:0000256" key="7">
    <source>
        <dbReference type="HAMAP-Rule" id="MF_01008"/>
    </source>
</evidence>
<dbReference type="GO" id="GO:0005737">
    <property type="term" value="C:cytoplasm"/>
    <property type="evidence" value="ECO:0007669"/>
    <property type="project" value="UniProtKB-UniRule"/>
</dbReference>
<evidence type="ECO:0000256" key="1">
    <source>
        <dbReference type="ARBA" id="ARBA00013860"/>
    </source>
</evidence>
<reference evidence="9" key="1">
    <citation type="submission" date="2020-10" db="EMBL/GenBank/DDBJ databases">
        <authorList>
            <person name="Gilroy R."/>
        </authorList>
    </citation>
    <scope>NUCLEOTIDE SEQUENCE</scope>
    <source>
        <strain evidence="9">ChiW13-3771</strain>
    </source>
</reference>
<comment type="similarity">
    <text evidence="7">Belongs to the MraZ family.</text>
</comment>
<evidence type="ECO:0000313" key="10">
    <source>
        <dbReference type="Proteomes" id="UP000824201"/>
    </source>
</evidence>
<dbReference type="FunFam" id="3.40.1550.20:FF:000002">
    <property type="entry name" value="Transcriptional regulator MraZ"/>
    <property type="match status" value="1"/>
</dbReference>
<name>A0A9D1JE34_9FIRM</name>
<dbReference type="InterPro" id="IPR003444">
    <property type="entry name" value="MraZ"/>
</dbReference>
<dbReference type="HAMAP" id="MF_01008">
    <property type="entry name" value="MraZ"/>
    <property type="match status" value="1"/>
</dbReference>
<dbReference type="Pfam" id="PF02381">
    <property type="entry name" value="MraZ"/>
    <property type="match status" value="2"/>
</dbReference>
<evidence type="ECO:0000259" key="8">
    <source>
        <dbReference type="PROSITE" id="PS51740"/>
    </source>
</evidence>
<keyword evidence="5 7" id="KW-0238">DNA-binding</keyword>
<feature type="domain" description="SpoVT-AbrB" evidence="8">
    <location>
        <begin position="77"/>
        <end position="120"/>
    </location>
</feature>
<comment type="subcellular location">
    <subcellularLocation>
        <location evidence="7">Cytoplasm</location>
        <location evidence="7">Nucleoid</location>
    </subcellularLocation>
</comment>
<dbReference type="GO" id="GO:0009295">
    <property type="term" value="C:nucleoid"/>
    <property type="evidence" value="ECO:0007669"/>
    <property type="project" value="UniProtKB-SubCell"/>
</dbReference>
<evidence type="ECO:0000313" key="9">
    <source>
        <dbReference type="EMBL" id="HIR89837.1"/>
    </source>
</evidence>
<dbReference type="InterPro" id="IPR020603">
    <property type="entry name" value="MraZ_dom"/>
</dbReference>
<dbReference type="EMBL" id="DVHN01000185">
    <property type="protein sequence ID" value="HIR89837.1"/>
    <property type="molecule type" value="Genomic_DNA"/>
</dbReference>
<comment type="subunit">
    <text evidence="7">Forms oligomers.</text>
</comment>
<keyword evidence="2 7" id="KW-0963">Cytoplasm</keyword>
<keyword evidence="6 7" id="KW-0804">Transcription</keyword>
<dbReference type="PROSITE" id="PS51740">
    <property type="entry name" value="SPOVT_ABRB"/>
    <property type="match status" value="2"/>
</dbReference>
<dbReference type="AlphaFoldDB" id="A0A9D1JE34"/>
<dbReference type="InterPro" id="IPR035644">
    <property type="entry name" value="MraZ_C"/>
</dbReference>
<reference evidence="9" key="2">
    <citation type="journal article" date="2021" name="PeerJ">
        <title>Extensive microbial diversity within the chicken gut microbiome revealed by metagenomics and culture.</title>
        <authorList>
            <person name="Gilroy R."/>
            <person name="Ravi A."/>
            <person name="Getino M."/>
            <person name="Pursley I."/>
            <person name="Horton D.L."/>
            <person name="Alikhan N.F."/>
            <person name="Baker D."/>
            <person name="Gharbi K."/>
            <person name="Hall N."/>
            <person name="Watson M."/>
            <person name="Adriaenssens E.M."/>
            <person name="Foster-Nyarko E."/>
            <person name="Jarju S."/>
            <person name="Secka A."/>
            <person name="Antonio M."/>
            <person name="Oren A."/>
            <person name="Chaudhuri R.R."/>
            <person name="La Ragione R."/>
            <person name="Hildebrand F."/>
            <person name="Pallen M.J."/>
        </authorList>
    </citation>
    <scope>NUCLEOTIDE SEQUENCE</scope>
    <source>
        <strain evidence="9">ChiW13-3771</strain>
    </source>
</reference>
<dbReference type="CDD" id="cd16320">
    <property type="entry name" value="MraZ_N"/>
    <property type="match status" value="1"/>
</dbReference>
<dbReference type="NCBIfam" id="TIGR00242">
    <property type="entry name" value="division/cell wall cluster transcriptional repressor MraZ"/>
    <property type="match status" value="1"/>
</dbReference>
<dbReference type="InterPro" id="IPR037914">
    <property type="entry name" value="SpoVT-AbrB_sf"/>
</dbReference>
<evidence type="ECO:0000256" key="2">
    <source>
        <dbReference type="ARBA" id="ARBA00022490"/>
    </source>
</evidence>